<feature type="domain" description="Oxidoreductase molybdopterin-binding" evidence="5">
    <location>
        <begin position="45"/>
        <end position="227"/>
    </location>
</feature>
<dbReference type="InterPro" id="IPR014756">
    <property type="entry name" value="Ig_E-set"/>
</dbReference>
<evidence type="ECO:0000313" key="7">
    <source>
        <dbReference type="EMBL" id="TNY16995.1"/>
    </source>
</evidence>
<gene>
    <name evidence="7" type="ORF">DMC30DRAFT_420222</name>
</gene>
<dbReference type="STRING" id="5288.A0A5C5FJV5"/>
<dbReference type="AlphaFoldDB" id="A0A5C5FJV5"/>
<comment type="cofactor">
    <cofactor evidence="1">
        <name>Mo-molybdopterin</name>
        <dbReference type="ChEBI" id="CHEBI:71302"/>
    </cofactor>
</comment>
<dbReference type="InterPro" id="IPR000572">
    <property type="entry name" value="OxRdtase_Mopterin-bd_dom"/>
</dbReference>
<dbReference type="InterPro" id="IPR036374">
    <property type="entry name" value="OxRdtase_Mopterin-bd_sf"/>
</dbReference>
<keyword evidence="4" id="KW-0560">Oxidoreductase</keyword>
<evidence type="ECO:0000313" key="8">
    <source>
        <dbReference type="Proteomes" id="UP000311382"/>
    </source>
</evidence>
<dbReference type="InterPro" id="IPR008335">
    <property type="entry name" value="Mopterin_OxRdtase_euk"/>
</dbReference>
<evidence type="ECO:0000256" key="3">
    <source>
        <dbReference type="ARBA" id="ARBA00022723"/>
    </source>
</evidence>
<evidence type="ECO:0000256" key="1">
    <source>
        <dbReference type="ARBA" id="ARBA00001924"/>
    </source>
</evidence>
<protein>
    <submittedName>
        <fullName evidence="7">Oxidoreductase, molybdopterin-binding domain-containing protein</fullName>
    </submittedName>
</protein>
<dbReference type="InterPro" id="IPR005066">
    <property type="entry name" value="MoCF_OxRdtse_dimer"/>
</dbReference>
<dbReference type="GO" id="GO:0030151">
    <property type="term" value="F:molybdenum ion binding"/>
    <property type="evidence" value="ECO:0007669"/>
    <property type="project" value="InterPro"/>
</dbReference>
<keyword evidence="8" id="KW-1185">Reference proteome</keyword>
<dbReference type="GO" id="GO:0020037">
    <property type="term" value="F:heme binding"/>
    <property type="evidence" value="ECO:0007669"/>
    <property type="project" value="TreeGrafter"/>
</dbReference>
<feature type="domain" description="Moybdenum cofactor oxidoreductase dimerisation" evidence="6">
    <location>
        <begin position="337"/>
        <end position="429"/>
    </location>
</feature>
<dbReference type="GO" id="GO:0006790">
    <property type="term" value="P:sulfur compound metabolic process"/>
    <property type="evidence" value="ECO:0007669"/>
    <property type="project" value="TreeGrafter"/>
</dbReference>
<organism evidence="7 8">
    <name type="scientific">Rhodotorula diobovata</name>
    <dbReference type="NCBI Taxonomy" id="5288"/>
    <lineage>
        <taxon>Eukaryota</taxon>
        <taxon>Fungi</taxon>
        <taxon>Dikarya</taxon>
        <taxon>Basidiomycota</taxon>
        <taxon>Pucciniomycotina</taxon>
        <taxon>Microbotryomycetes</taxon>
        <taxon>Sporidiobolales</taxon>
        <taxon>Sporidiobolaceae</taxon>
        <taxon>Rhodotorula</taxon>
    </lineage>
</organism>
<dbReference type="OrthoDB" id="10051395at2759"/>
<reference evidence="7 8" key="1">
    <citation type="submission" date="2019-03" db="EMBL/GenBank/DDBJ databases">
        <title>Rhodosporidium diobovatum UCD-FST 08-225 genome sequencing, assembly, and annotation.</title>
        <authorList>
            <person name="Fakankun I.U."/>
            <person name="Fristensky B."/>
            <person name="Levin D.B."/>
        </authorList>
    </citation>
    <scope>NUCLEOTIDE SEQUENCE [LARGE SCALE GENOMIC DNA]</scope>
    <source>
        <strain evidence="7 8">UCD-FST 08-225</strain>
    </source>
</reference>
<dbReference type="EMBL" id="SOZI01000272">
    <property type="protein sequence ID" value="TNY16995.1"/>
    <property type="molecule type" value="Genomic_DNA"/>
</dbReference>
<proteinExistence type="predicted"/>
<dbReference type="GO" id="GO:0043546">
    <property type="term" value="F:molybdopterin cofactor binding"/>
    <property type="evidence" value="ECO:0007669"/>
    <property type="project" value="TreeGrafter"/>
</dbReference>
<dbReference type="GO" id="GO:0008482">
    <property type="term" value="F:sulfite oxidase activity"/>
    <property type="evidence" value="ECO:0007669"/>
    <property type="project" value="TreeGrafter"/>
</dbReference>
<accession>A0A5C5FJV5</accession>
<name>A0A5C5FJV5_9BASI</name>
<dbReference type="PRINTS" id="PR00407">
    <property type="entry name" value="EUMOPTERIN"/>
</dbReference>
<dbReference type="Pfam" id="PF03404">
    <property type="entry name" value="Mo-co_dimer"/>
    <property type="match status" value="1"/>
</dbReference>
<keyword evidence="2" id="KW-0500">Molybdenum</keyword>
<dbReference type="Proteomes" id="UP000311382">
    <property type="component" value="Unassembled WGS sequence"/>
</dbReference>
<dbReference type="SUPFAM" id="SSF81296">
    <property type="entry name" value="E set domains"/>
    <property type="match status" value="1"/>
</dbReference>
<keyword evidence="3" id="KW-0479">Metal-binding</keyword>
<dbReference type="PANTHER" id="PTHR19372">
    <property type="entry name" value="SULFITE REDUCTASE"/>
    <property type="match status" value="1"/>
</dbReference>
<evidence type="ECO:0000259" key="5">
    <source>
        <dbReference type="Pfam" id="PF00174"/>
    </source>
</evidence>
<dbReference type="SUPFAM" id="SSF56524">
    <property type="entry name" value="Oxidoreductase molybdopterin-binding domain"/>
    <property type="match status" value="1"/>
</dbReference>
<comment type="caution">
    <text evidence="7">The sequence shown here is derived from an EMBL/GenBank/DDBJ whole genome shotgun (WGS) entry which is preliminary data.</text>
</comment>
<evidence type="ECO:0000256" key="2">
    <source>
        <dbReference type="ARBA" id="ARBA00022505"/>
    </source>
</evidence>
<dbReference type="Pfam" id="PF00174">
    <property type="entry name" value="Oxidored_molyb"/>
    <property type="match status" value="1"/>
</dbReference>
<dbReference type="GO" id="GO:0005739">
    <property type="term" value="C:mitochondrion"/>
    <property type="evidence" value="ECO:0007669"/>
    <property type="project" value="TreeGrafter"/>
</dbReference>
<dbReference type="Gene3D" id="2.60.40.650">
    <property type="match status" value="1"/>
</dbReference>
<dbReference type="Gene3D" id="3.90.420.10">
    <property type="entry name" value="Oxidoreductase, molybdopterin-binding domain"/>
    <property type="match status" value="1"/>
</dbReference>
<dbReference type="PANTHER" id="PTHR19372:SF7">
    <property type="entry name" value="SULFITE OXIDASE, MITOCHONDRIAL"/>
    <property type="match status" value="1"/>
</dbReference>
<evidence type="ECO:0000256" key="4">
    <source>
        <dbReference type="ARBA" id="ARBA00023002"/>
    </source>
</evidence>
<evidence type="ECO:0000259" key="6">
    <source>
        <dbReference type="Pfam" id="PF03404"/>
    </source>
</evidence>
<sequence length="434" mass="47438">MAALAQRILSERPLNAEPAPGKLVQSYLTPPAATFHRNHGDPVQLPRSTYALRVSSEVSFVDTAAASSFTSDDLERNFHKESAVTVLACAGNRRQKMSDEKETEGLQWGKSALSNTQFAGALLRDVLAQAGVKLDDLEKQGKADRLHVHFESSQECEEDSYYGASLPIRMALDPERPVILAYEMNHEPLTTPHGAPLRLVVPGVIGARSVKWLEQIVIRDKESDCFYQQRDYKILPPEATPETKEEHLKRLPALMEFPLNSEICDPEENALLDVSSASPTIRAKGYAVGSKGIPISSVRVALVPLPVPVRPSPFAHATPELAECEVHQVRLHAETLGGEAWVEAELDRGLEAAATGGEEGKEARKQWGWTLFSAELPVPAELLSSAGHPREAALVAYATDAEGQRQEVQTAWNLRGVAEASWSVVKVKVQEAEA</sequence>